<accession>A0A0D0DME9</accession>
<proteinExistence type="predicted"/>
<dbReference type="AlphaFoldDB" id="A0A0D0DME9"/>
<evidence type="ECO:0000313" key="1">
    <source>
        <dbReference type="EMBL" id="KIK79615.1"/>
    </source>
</evidence>
<dbReference type="HOGENOM" id="CLU_2334238_0_0_1"/>
<name>A0A0D0DME9_9AGAM</name>
<dbReference type="Proteomes" id="UP000054538">
    <property type="component" value="Unassembled WGS sequence"/>
</dbReference>
<evidence type="ECO:0000313" key="2">
    <source>
        <dbReference type="Proteomes" id="UP000054538"/>
    </source>
</evidence>
<dbReference type="OrthoDB" id="2707223at2759"/>
<reference evidence="1 2" key="1">
    <citation type="submission" date="2014-04" db="EMBL/GenBank/DDBJ databases">
        <authorList>
            <consortium name="DOE Joint Genome Institute"/>
            <person name="Kuo A."/>
            <person name="Kohler A."/>
            <person name="Jargeat P."/>
            <person name="Nagy L.G."/>
            <person name="Floudas D."/>
            <person name="Copeland A."/>
            <person name="Barry K.W."/>
            <person name="Cichocki N."/>
            <person name="Veneault-Fourrey C."/>
            <person name="LaButti K."/>
            <person name="Lindquist E.A."/>
            <person name="Lipzen A."/>
            <person name="Lundell T."/>
            <person name="Morin E."/>
            <person name="Murat C."/>
            <person name="Sun H."/>
            <person name="Tunlid A."/>
            <person name="Henrissat B."/>
            <person name="Grigoriev I.V."/>
            <person name="Hibbett D.S."/>
            <person name="Martin F."/>
            <person name="Nordberg H.P."/>
            <person name="Cantor M.N."/>
            <person name="Hua S.X."/>
        </authorList>
    </citation>
    <scope>NUCLEOTIDE SEQUENCE [LARGE SCALE GENOMIC DNA]</scope>
    <source>
        <strain evidence="1 2">Ve08.2h10</strain>
    </source>
</reference>
<gene>
    <name evidence="1" type="ORF">PAXRUDRAFT_768936</name>
</gene>
<reference evidence="2" key="2">
    <citation type="submission" date="2015-01" db="EMBL/GenBank/DDBJ databases">
        <title>Evolutionary Origins and Diversification of the Mycorrhizal Mutualists.</title>
        <authorList>
            <consortium name="DOE Joint Genome Institute"/>
            <consortium name="Mycorrhizal Genomics Consortium"/>
            <person name="Kohler A."/>
            <person name="Kuo A."/>
            <person name="Nagy L.G."/>
            <person name="Floudas D."/>
            <person name="Copeland A."/>
            <person name="Barry K.W."/>
            <person name="Cichocki N."/>
            <person name="Veneault-Fourrey C."/>
            <person name="LaButti K."/>
            <person name="Lindquist E.A."/>
            <person name="Lipzen A."/>
            <person name="Lundell T."/>
            <person name="Morin E."/>
            <person name="Murat C."/>
            <person name="Riley R."/>
            <person name="Ohm R."/>
            <person name="Sun H."/>
            <person name="Tunlid A."/>
            <person name="Henrissat B."/>
            <person name="Grigoriev I.V."/>
            <person name="Hibbett D.S."/>
            <person name="Martin F."/>
        </authorList>
    </citation>
    <scope>NUCLEOTIDE SEQUENCE [LARGE SCALE GENOMIC DNA]</scope>
    <source>
        <strain evidence="2">Ve08.2h10</strain>
    </source>
</reference>
<protein>
    <submittedName>
        <fullName evidence="1">Uncharacterized protein</fullName>
    </submittedName>
</protein>
<dbReference type="EMBL" id="KN826231">
    <property type="protein sequence ID" value="KIK79615.1"/>
    <property type="molecule type" value="Genomic_DNA"/>
</dbReference>
<sequence length="98" mass="11110">MYHRFHAELFPMTHPMSILPDINISAKMVCEVDQMSDILNSCNPTLVRYTRLSDSAILIAESGEVITWYLPAAERVWESLKNIKISLPQSTGVILCDE</sequence>
<dbReference type="InParanoid" id="A0A0D0DME9"/>
<organism evidence="1 2">
    <name type="scientific">Paxillus rubicundulus Ve08.2h10</name>
    <dbReference type="NCBI Taxonomy" id="930991"/>
    <lineage>
        <taxon>Eukaryota</taxon>
        <taxon>Fungi</taxon>
        <taxon>Dikarya</taxon>
        <taxon>Basidiomycota</taxon>
        <taxon>Agaricomycotina</taxon>
        <taxon>Agaricomycetes</taxon>
        <taxon>Agaricomycetidae</taxon>
        <taxon>Boletales</taxon>
        <taxon>Paxilineae</taxon>
        <taxon>Paxillaceae</taxon>
        <taxon>Paxillus</taxon>
    </lineage>
</organism>
<keyword evidence="2" id="KW-1185">Reference proteome</keyword>